<name>L2FET9_COLFN</name>
<feature type="compositionally biased region" description="Polar residues" evidence="1">
    <location>
        <begin position="1"/>
        <end position="13"/>
    </location>
</feature>
<feature type="compositionally biased region" description="Low complexity" evidence="1">
    <location>
        <begin position="21"/>
        <end position="39"/>
    </location>
</feature>
<reference evidence="2" key="1">
    <citation type="submission" date="2012-08" db="EMBL/GenBank/DDBJ databases">
        <title>Genome analysis of Colletotrichum orbiculare and Colletotrichum fructicola.</title>
        <authorList>
            <person name="Gan P.H.P."/>
            <person name="Ikeda K."/>
            <person name="Irieda H."/>
            <person name="Narusaka M."/>
            <person name="O'Connell R.J."/>
            <person name="Narusaka Y."/>
            <person name="Takano Y."/>
            <person name="Kubo Y."/>
            <person name="Shirasu K."/>
        </authorList>
    </citation>
    <scope>NUCLEOTIDE SEQUENCE</scope>
    <source>
        <strain evidence="2">Nara gc5</strain>
    </source>
</reference>
<evidence type="ECO:0000313" key="2">
    <source>
        <dbReference type="EMBL" id="ELA24268.1"/>
    </source>
</evidence>
<evidence type="ECO:0000256" key="1">
    <source>
        <dbReference type="SAM" id="MobiDB-lite"/>
    </source>
</evidence>
<gene>
    <name evidence="2" type="ORF">CGGC5_14226</name>
</gene>
<accession>L2FET9</accession>
<dbReference type="AlphaFoldDB" id="L2FET9"/>
<proteinExistence type="predicted"/>
<dbReference type="HOGENOM" id="CLU_2037901_0_0_1"/>
<organism evidence="2">
    <name type="scientific">Colletotrichum fructicola (strain Nara gc5)</name>
    <name type="common">Anthracnose fungus</name>
    <name type="synonym">Colletotrichum gloeosporioides (strain Nara gc5)</name>
    <dbReference type="NCBI Taxonomy" id="1213859"/>
    <lineage>
        <taxon>Eukaryota</taxon>
        <taxon>Fungi</taxon>
        <taxon>Dikarya</taxon>
        <taxon>Ascomycota</taxon>
        <taxon>Pezizomycotina</taxon>
        <taxon>Sordariomycetes</taxon>
        <taxon>Hypocreomycetidae</taxon>
        <taxon>Glomerellales</taxon>
        <taxon>Glomerellaceae</taxon>
        <taxon>Colletotrichum</taxon>
        <taxon>Colletotrichum gloeosporioides species complex</taxon>
    </lineage>
</organism>
<sequence length="121" mass="12464">MTTNNPAIASETQKSNKEQVSPPQSSSRPTDTSSSLQPPYNNPQPSHPPAHQASPQPLQGDKSSRAGIIGATTGGLTAHLSGGGILSTIVGAMAGAASAKKISEIKKEKEQREGENNLHSV</sequence>
<protein>
    <submittedName>
        <fullName evidence="2">Uncharacterized protein</fullName>
    </submittedName>
</protein>
<feature type="region of interest" description="Disordered" evidence="1">
    <location>
        <begin position="1"/>
        <end position="74"/>
    </location>
</feature>
<dbReference type="EMBL" id="KB021282">
    <property type="protein sequence ID" value="ELA24268.1"/>
    <property type="molecule type" value="Genomic_DNA"/>
</dbReference>